<name>A0A248VQW6_9BURK</name>
<evidence type="ECO:0000313" key="3">
    <source>
        <dbReference type="EMBL" id="ASW01245.1"/>
    </source>
</evidence>
<dbReference type="RefSeq" id="WP_095421152.1">
    <property type="nucleotide sequence ID" value="NZ_CP022990.1"/>
</dbReference>
<feature type="compositionally biased region" description="Polar residues" evidence="1">
    <location>
        <begin position="82"/>
        <end position="98"/>
    </location>
</feature>
<reference evidence="3 4" key="1">
    <citation type="submission" date="2017-08" db="EMBL/GenBank/DDBJ databases">
        <title>Identification and genetic characteristics of simultaneous BTEX- and naphthalene-degrading Paraburkholderia sp. BN5 isolated from petroleum-contaminated soil.</title>
        <authorList>
            <person name="Lee Y."/>
            <person name="Jeon C.O."/>
        </authorList>
    </citation>
    <scope>NUCLEOTIDE SEQUENCE [LARGE SCALE GENOMIC DNA]</scope>
    <source>
        <strain evidence="3 4">BN5</strain>
    </source>
</reference>
<feature type="compositionally biased region" description="Polar residues" evidence="1">
    <location>
        <begin position="42"/>
        <end position="54"/>
    </location>
</feature>
<proteinExistence type="predicted"/>
<keyword evidence="2" id="KW-0732">Signal</keyword>
<dbReference type="KEGG" id="parb:CJU94_23925"/>
<organism evidence="3 4">
    <name type="scientific">Paraburkholderia aromaticivorans</name>
    <dbReference type="NCBI Taxonomy" id="2026199"/>
    <lineage>
        <taxon>Bacteria</taxon>
        <taxon>Pseudomonadati</taxon>
        <taxon>Pseudomonadota</taxon>
        <taxon>Betaproteobacteria</taxon>
        <taxon>Burkholderiales</taxon>
        <taxon>Burkholderiaceae</taxon>
        <taxon>Paraburkholderia</taxon>
    </lineage>
</organism>
<dbReference type="EMBL" id="CP022990">
    <property type="protein sequence ID" value="ASW01245.1"/>
    <property type="molecule type" value="Genomic_DNA"/>
</dbReference>
<gene>
    <name evidence="3" type="ORF">CJU94_23925</name>
</gene>
<protein>
    <recommendedName>
        <fullName evidence="5">DUF4148 domain-containing protein</fullName>
    </recommendedName>
</protein>
<keyword evidence="4" id="KW-1185">Reference proteome</keyword>
<feature type="region of interest" description="Disordered" evidence="1">
    <location>
        <begin position="20"/>
        <end position="106"/>
    </location>
</feature>
<evidence type="ECO:0008006" key="5">
    <source>
        <dbReference type="Google" id="ProtNLM"/>
    </source>
</evidence>
<dbReference type="AlphaFoldDB" id="A0A248VQW6"/>
<sequence length="106" mass="11000">MKLRLLMAVASAVLFLAPRTASAQEMQSPQSAGMSGHAMMQRNANESAQATTDISFGEAAQGTAPGAQPAQNLSYGGAAAGQSESGTRQSQPCFSSEPQCRVYFGR</sequence>
<accession>A0A248VQW6</accession>
<dbReference type="OrthoDB" id="9012717at2"/>
<feature type="compositionally biased region" description="Polar residues" evidence="1">
    <location>
        <begin position="21"/>
        <end position="33"/>
    </location>
</feature>
<evidence type="ECO:0000256" key="2">
    <source>
        <dbReference type="SAM" id="SignalP"/>
    </source>
</evidence>
<dbReference type="Proteomes" id="UP000215158">
    <property type="component" value="Chromosome 2"/>
</dbReference>
<evidence type="ECO:0000313" key="4">
    <source>
        <dbReference type="Proteomes" id="UP000215158"/>
    </source>
</evidence>
<feature type="compositionally biased region" description="Low complexity" evidence="1">
    <location>
        <begin position="59"/>
        <end position="71"/>
    </location>
</feature>
<evidence type="ECO:0000256" key="1">
    <source>
        <dbReference type="SAM" id="MobiDB-lite"/>
    </source>
</evidence>
<feature type="signal peptide" evidence="2">
    <location>
        <begin position="1"/>
        <end position="23"/>
    </location>
</feature>
<feature type="chain" id="PRO_5012738401" description="DUF4148 domain-containing protein" evidence="2">
    <location>
        <begin position="24"/>
        <end position="106"/>
    </location>
</feature>